<dbReference type="AlphaFoldDB" id="A0A1K1T008"/>
<sequence>MTNYVFEWVENLINNELNPVTLQKFPLPEEDATQLIEKTRLEKIRIQQYLLDQFFEHPEQQKTKSLIRTYHDELVILFDRVYLIKMHDLSERAGVSELQHHVLNMLRELTEWFEFRYKQYLTPDQRVPMAGLLMIREEIMQQRLPIVEMLRATGNSDMAIDVVTDALDAFVYKIGNLEVITLHEADYHKELVKDILRSQGRDNVNSECPPLHELLVYWNLNTKKCITYFTKGLEAAIAGYPTYDEKLDFLHVERKHIASMVELPSFIYDPRFPSIKNYFLDYLENEIKYMDHKRAGFIPARQEEIIQEEPDPGDRPAPSQKAVVALSVDQIGILLRGLKKVGFFIGISMNAVYRFIIPAISTQERSDISIDSVKSKAYAAEHRDIEVVITFLTNLIKSIREIYDN</sequence>
<dbReference type="EMBL" id="FPIZ01000043">
    <property type="protein sequence ID" value="SFW89828.1"/>
    <property type="molecule type" value="Genomic_DNA"/>
</dbReference>
<accession>A0A1K1T008</accession>
<evidence type="ECO:0000313" key="3">
    <source>
        <dbReference type="Proteomes" id="UP000183788"/>
    </source>
</evidence>
<dbReference type="Proteomes" id="UP001326715">
    <property type="component" value="Chromosome"/>
</dbReference>
<reference evidence="2 4" key="2">
    <citation type="submission" date="2023-11" db="EMBL/GenBank/DDBJ databases">
        <title>MicrobeMod: A computational toolkit for identifying prokaryotic methylation and restriction-modification with nanopore sequencing.</title>
        <authorList>
            <person name="Crits-Christoph A."/>
            <person name="Kang S.C."/>
            <person name="Lee H."/>
            <person name="Ostrov N."/>
        </authorList>
    </citation>
    <scope>NUCLEOTIDE SEQUENCE [LARGE SCALE GENOMIC DNA]</scope>
    <source>
        <strain evidence="2 4">ATCC 23090</strain>
    </source>
</reference>
<reference evidence="1 3" key="1">
    <citation type="submission" date="2016-11" db="EMBL/GenBank/DDBJ databases">
        <authorList>
            <person name="Jaros S."/>
            <person name="Januszkiewicz K."/>
            <person name="Wedrychowicz H."/>
        </authorList>
    </citation>
    <scope>NUCLEOTIDE SEQUENCE [LARGE SCALE GENOMIC DNA]</scope>
    <source>
        <strain evidence="1 3">DSM 784</strain>
    </source>
</reference>
<evidence type="ECO:0000313" key="2">
    <source>
        <dbReference type="EMBL" id="WQG88998.1"/>
    </source>
</evidence>
<evidence type="ECO:0000313" key="4">
    <source>
        <dbReference type="Proteomes" id="UP001326715"/>
    </source>
</evidence>
<dbReference type="OrthoDB" id="636834at2"/>
<evidence type="ECO:0000313" key="1">
    <source>
        <dbReference type="EMBL" id="SFW89828.1"/>
    </source>
</evidence>
<dbReference type="STRING" id="1004.SAMN05661012_06500"/>
<dbReference type="RefSeq" id="WP_072366411.1">
    <property type="nucleotide sequence ID" value="NZ_CP139972.1"/>
</dbReference>
<proteinExistence type="predicted"/>
<dbReference type="EMBL" id="CP140154">
    <property type="protein sequence ID" value="WQG88998.1"/>
    <property type="molecule type" value="Genomic_DNA"/>
</dbReference>
<gene>
    <name evidence="1" type="ORF">SAMN05661012_06500</name>
    <name evidence="2" type="ORF">SR876_29135</name>
</gene>
<protein>
    <submittedName>
        <fullName evidence="1">Uncharacterized protein</fullName>
    </submittedName>
</protein>
<name>A0A1K1T008_9BACT</name>
<dbReference type="Proteomes" id="UP000183788">
    <property type="component" value="Unassembled WGS sequence"/>
</dbReference>
<keyword evidence="4" id="KW-1185">Reference proteome</keyword>
<organism evidence="1 3">
    <name type="scientific">Chitinophaga sancti</name>
    <dbReference type="NCBI Taxonomy" id="1004"/>
    <lineage>
        <taxon>Bacteria</taxon>
        <taxon>Pseudomonadati</taxon>
        <taxon>Bacteroidota</taxon>
        <taxon>Chitinophagia</taxon>
        <taxon>Chitinophagales</taxon>
        <taxon>Chitinophagaceae</taxon>
        <taxon>Chitinophaga</taxon>
    </lineage>
</organism>